<comment type="caution">
    <text evidence="1">The sequence shown here is derived from an EMBL/GenBank/DDBJ whole genome shotgun (WGS) entry which is preliminary data.</text>
</comment>
<gene>
    <name evidence="1" type="ORF">Amon02_000463400</name>
</gene>
<reference evidence="1" key="1">
    <citation type="submission" date="2023-04" db="EMBL/GenBank/DDBJ databases">
        <title>Ambrosiozyma monospora NBRC 10751.</title>
        <authorList>
            <person name="Ichikawa N."/>
            <person name="Sato H."/>
            <person name="Tonouchi N."/>
        </authorList>
    </citation>
    <scope>NUCLEOTIDE SEQUENCE</scope>
    <source>
        <strain evidence="1">NBRC 10751</strain>
    </source>
</reference>
<evidence type="ECO:0000313" key="1">
    <source>
        <dbReference type="EMBL" id="GME80838.1"/>
    </source>
</evidence>
<dbReference type="Proteomes" id="UP001165064">
    <property type="component" value="Unassembled WGS sequence"/>
</dbReference>
<dbReference type="EMBL" id="BSXS01003229">
    <property type="protein sequence ID" value="GME80838.1"/>
    <property type="molecule type" value="Genomic_DNA"/>
</dbReference>
<accession>A0ACB5T498</accession>
<name>A0ACB5T498_AMBMO</name>
<evidence type="ECO:0000313" key="2">
    <source>
        <dbReference type="Proteomes" id="UP001165064"/>
    </source>
</evidence>
<keyword evidence="2" id="KW-1185">Reference proteome</keyword>
<protein>
    <submittedName>
        <fullName evidence="1">Unnamed protein product</fullName>
    </submittedName>
</protein>
<organism evidence="1 2">
    <name type="scientific">Ambrosiozyma monospora</name>
    <name type="common">Yeast</name>
    <name type="synonym">Endomycopsis monosporus</name>
    <dbReference type="NCBI Taxonomy" id="43982"/>
    <lineage>
        <taxon>Eukaryota</taxon>
        <taxon>Fungi</taxon>
        <taxon>Dikarya</taxon>
        <taxon>Ascomycota</taxon>
        <taxon>Saccharomycotina</taxon>
        <taxon>Pichiomycetes</taxon>
        <taxon>Pichiales</taxon>
        <taxon>Pichiaceae</taxon>
        <taxon>Ambrosiozyma</taxon>
    </lineage>
</organism>
<proteinExistence type="predicted"/>
<sequence>MTFTSLRDFSVFTNHEIPFPIIVAQGRAPGTVILNLNSTLFEINAYELGSWDPSLYAFTDLKYIGTNVTNGFPDENDKCIAGLDNTGYIFGTSSTLFNQGLLQLNTTGLPSVIQDLVADFLEGVSEDKNDIAEYYPNPFYKTEWAGVDSIVEDTSLYLVDGGEDKENIPLVPLIQPEREVDFIMAYDNSMDTLQGWPNGLSMVKTYERQFTSQSNHTAFPYVPDSETFLNLNLTAKPTFFGCYSFNLTGLMEEVGTDYVPPVIVYVANRPFTFESNTSTYQMSYENEEKLAMIENGFAVSTRKNLTLDAEYRACIGCAILQRSRERLGMPLGPQCQKCFDKYCWDGSLDSSDSHNINFTADGMTNGSDTTNASSGSCRLLFGKNSFVSTWGIIIGIFVVCMTGF</sequence>